<dbReference type="PANTHER" id="PTHR21443">
    <property type="entry name" value="CONSERVED OLIGOMERIC GOLGI COMPLEX COMPONENT 7"/>
    <property type="match status" value="1"/>
</dbReference>
<comment type="caution">
    <text evidence="9">The sequence shown here is derived from an EMBL/GenBank/DDBJ whole genome shotgun (WGS) entry which is preliminary data.</text>
</comment>
<comment type="subcellular location">
    <subcellularLocation>
        <location evidence="1">Golgi apparatus membrane</location>
        <topology evidence="1">Peripheral membrane protein</topology>
    </subcellularLocation>
</comment>
<dbReference type="GO" id="GO:0017119">
    <property type="term" value="C:Golgi transport complex"/>
    <property type="evidence" value="ECO:0007669"/>
    <property type="project" value="InterPro"/>
</dbReference>
<keyword evidence="5" id="KW-0653">Protein transport</keyword>
<dbReference type="Proteomes" id="UP001149090">
    <property type="component" value="Unassembled WGS sequence"/>
</dbReference>
<evidence type="ECO:0000256" key="4">
    <source>
        <dbReference type="ARBA" id="ARBA00022448"/>
    </source>
</evidence>
<organism evidence="9 10">
    <name type="scientific">Anaeramoeba ignava</name>
    <name type="common">Anaerobic marine amoeba</name>
    <dbReference type="NCBI Taxonomy" id="1746090"/>
    <lineage>
        <taxon>Eukaryota</taxon>
        <taxon>Metamonada</taxon>
        <taxon>Anaeramoebidae</taxon>
        <taxon>Anaeramoeba</taxon>
    </lineage>
</organism>
<reference evidence="9" key="1">
    <citation type="submission" date="2022-10" db="EMBL/GenBank/DDBJ databases">
        <title>Novel sulphate-reducing endosymbionts in the free-living metamonad Anaeramoeba.</title>
        <authorList>
            <person name="Jerlstrom-Hultqvist J."/>
            <person name="Cepicka I."/>
            <person name="Gallot-Lavallee L."/>
            <person name="Salas-Leiva D."/>
            <person name="Curtis B.A."/>
            <person name="Zahonova K."/>
            <person name="Pipaliya S."/>
            <person name="Dacks J."/>
            <person name="Roger A.J."/>
        </authorList>
    </citation>
    <scope>NUCLEOTIDE SEQUENCE</scope>
    <source>
        <strain evidence="9">BMAN</strain>
    </source>
</reference>
<evidence type="ECO:0000256" key="3">
    <source>
        <dbReference type="ARBA" id="ARBA00020984"/>
    </source>
</evidence>
<accession>A0A9Q0LHE2</accession>
<keyword evidence="6" id="KW-0333">Golgi apparatus</keyword>
<protein>
    <recommendedName>
        <fullName evidence="3">Conserved oligomeric Golgi complex subunit 7</fullName>
    </recommendedName>
    <alternativeName>
        <fullName evidence="8">Component of oligomeric Golgi complex 7</fullName>
    </alternativeName>
</protein>
<dbReference type="PANTHER" id="PTHR21443:SF0">
    <property type="entry name" value="CONSERVED OLIGOMERIC GOLGI COMPLEX SUBUNIT 7"/>
    <property type="match status" value="1"/>
</dbReference>
<evidence type="ECO:0000313" key="10">
    <source>
        <dbReference type="Proteomes" id="UP001149090"/>
    </source>
</evidence>
<dbReference type="GO" id="GO:0006886">
    <property type="term" value="P:intracellular protein transport"/>
    <property type="evidence" value="ECO:0007669"/>
    <property type="project" value="InterPro"/>
</dbReference>
<dbReference type="GO" id="GO:0007030">
    <property type="term" value="P:Golgi organization"/>
    <property type="evidence" value="ECO:0007669"/>
    <property type="project" value="TreeGrafter"/>
</dbReference>
<dbReference type="OMA" id="LKYYHNC"/>
<dbReference type="InterPro" id="IPR019335">
    <property type="entry name" value="COG7"/>
</dbReference>
<dbReference type="EMBL" id="JAPDFW010000079">
    <property type="protein sequence ID" value="KAJ5072813.1"/>
    <property type="molecule type" value="Genomic_DNA"/>
</dbReference>
<keyword evidence="4" id="KW-0813">Transport</keyword>
<evidence type="ECO:0000256" key="5">
    <source>
        <dbReference type="ARBA" id="ARBA00022927"/>
    </source>
</evidence>
<comment type="similarity">
    <text evidence="2">Belongs to the COG7 family.</text>
</comment>
<gene>
    <name evidence="9" type="ORF">M0811_09259</name>
</gene>
<evidence type="ECO:0000256" key="6">
    <source>
        <dbReference type="ARBA" id="ARBA00023034"/>
    </source>
</evidence>
<keyword evidence="10" id="KW-1185">Reference proteome</keyword>
<dbReference type="GO" id="GO:0000139">
    <property type="term" value="C:Golgi membrane"/>
    <property type="evidence" value="ECO:0007669"/>
    <property type="project" value="UniProtKB-SubCell"/>
</dbReference>
<keyword evidence="7" id="KW-0472">Membrane</keyword>
<evidence type="ECO:0000313" key="9">
    <source>
        <dbReference type="EMBL" id="KAJ5072813.1"/>
    </source>
</evidence>
<evidence type="ECO:0000256" key="8">
    <source>
        <dbReference type="ARBA" id="ARBA00031345"/>
    </source>
</evidence>
<proteinExistence type="inferred from homology"/>
<evidence type="ECO:0000256" key="2">
    <source>
        <dbReference type="ARBA" id="ARBA00005831"/>
    </source>
</evidence>
<name>A0A9Q0LHE2_ANAIG</name>
<dbReference type="GO" id="GO:0006890">
    <property type="term" value="P:retrograde vesicle-mediated transport, Golgi to endoplasmic reticulum"/>
    <property type="evidence" value="ECO:0007669"/>
    <property type="project" value="TreeGrafter"/>
</dbReference>
<dbReference type="AlphaFoldDB" id="A0A9Q0LHE2"/>
<dbReference type="OrthoDB" id="245173at2759"/>
<evidence type="ECO:0000256" key="7">
    <source>
        <dbReference type="ARBA" id="ARBA00023136"/>
    </source>
</evidence>
<dbReference type="Pfam" id="PF10191">
    <property type="entry name" value="COG7"/>
    <property type="match status" value="1"/>
</dbReference>
<evidence type="ECO:0000256" key="1">
    <source>
        <dbReference type="ARBA" id="ARBA00004395"/>
    </source>
</evidence>
<sequence>MEDLKEFNNKELDIKKWINKTLKNTKENESVEMKISNLIIQFQHTFQESHNIIDQNIQTIQNETPRILSELQRGEKNSSKLLEKLMNVQEGVDSLENNINQSFHQIWKMDQTKSRLENCLNILKNIDKVTKIRKEIQQIFQTQDHQSISNLLFDFKSSLNQLKNFPQFGEHFKEYENKKKLFISIISPIISKSLIEDNLEITQKYYHFLEKLDSREIFDQEYSQMTTKKIISKWNFNQKFSNFQEFYNWLFNFYNDLLSMLLKELEWFNQISTKEEGYQVFHQILENVFKNTNRQIGLLIESSILQQKTNDNNNSNFSVENSFMNKNAVDRIISLVYLVEEFAKSICKSFNLNIQSPIMVIIFQPFIKIQEDYKNYEKMVLLEELNSINLEAIDFKEITQLIRDSVLPFFQILEKSFLRCLKFSGILGIESLIQVLNQIMLFYFEKIEILIKNFRTSIGIDKDIHEFGKTINTWKFCQESIKLLNTISQISERSLNFEKSLKQTIISQFGIYFGSQSQIENMDLNENNNNNNRKTKSIEKMIISIENLSPTLISTVNFVGVLILHQETTRKQMGEFFNLVNEEKEQLLQKVFERNNQIYQFAHRLVFDTLYLNVKISLSEIRNLKIWMQNKEKAINGKKTSKTISLPTFSSVPIQNISDIGEHLLLIPHQLEPFALISGNEENAKEEKIQFINQWLNLVVNQTLQEYAKEILSIRSLSQEGIQQLNVDISYLNNVLRALGMPTSELLLIIQKLIVSSESDFQKNAIQIIQESDEKKYDVVKKMILSISKKRGLQIDLNSLILK</sequence>